<keyword evidence="4" id="KW-0833">Ubl conjugation pathway</keyword>
<feature type="compositionally biased region" description="Polar residues" evidence="6">
    <location>
        <begin position="908"/>
        <end position="938"/>
    </location>
</feature>
<sequence>MARLKHELGLHPRDTLTKSTTSNSNAGNGLKPSTNKKDLSAGTRYDSARYKVKKEHASFELFSIADEDEDNNRTGKSTSTERMIDITEPEENKDLPTKEKRIEGAGIISPMNLSSNNKITIPYYTEGITKIVNSDSKHGEIFRFVAGLKITLTRGPDFLQKPNLSIQFMRKDNNPIGGFCFGINDGILLFIYDSKGEGFGVIFSPPKHFSVSVPGEKDTRRVTTHCISWTCTSHMAPESNKFLELIKTYKKLLPKSNLVPDNIRKGDKGQIDEMINEYKKPPSRRSPSTFSNLDKIQKKDLKSLQKSRKGGSGSKIPPPEPTYDLEEKVSRSEAIPQKSFYAEPGKRFSYVSALSRKTRSATNSTTKENYQSFSDDLIEQEQPEEFKPTLSYTFSDGFKISVNNQDFKCLYNHDWINDTILDFFLKYYIEESINSGIVSRTDVYLFSSFFYTKLISTSENRYENVKKWVNNSNLFSKTFVVLPVNMNYHWFGCIITNLNKIKDAMEKCKESHQHIITGPGNENSTIPSNPSAEQNISEKYYTCMENDLPTISLLVFDSLRQTHSKLMDAVKDFIIDYGKDVHQFSIPRNKIKVKTCLVPEQPNMSDCGVHVILNIKKFFEKPKETLDLWYTRSPSNYSKKVNEFFEKKERLMARKSLRALLQDLQKQQITANGEANCDTKDESIEENHSDLEIIENFEESLMNDKIQETSDTTNNERQSDPTDTIQRIHNLSDSITSSIEMQQKRPTSEAEQSIYFNRNSHNTALTNSLDGNMSEDVTANIRNESKNNFSSVDNHNKMISNEDQTPICAPQLSDRDYMEKSDFADDFLSSQPPDTQQRRNRRATQELDNVDDDSSIDEGVPRKDSSPELDVNEKLSPLPDRVLNERFQRLRTTEHTNGTRPSKEEKITNSIYTSAEISSNTNKQYHQSNDSFSKQGSHYNGKEPPEVLNEKISLELEEEIKVSPDWNHKSTNDKIPEDFSSHNSTSSPTDSVEEILNRETIKESEEQPKRRTNKRSFEHIYENGKAIYASNNPKIPKPNNVFNKSASK</sequence>
<feature type="compositionally biased region" description="Basic and acidic residues" evidence="6">
    <location>
        <begin position="995"/>
        <end position="1022"/>
    </location>
</feature>
<proteinExistence type="inferred from homology"/>
<evidence type="ECO:0000313" key="9">
    <source>
        <dbReference type="Proteomes" id="UP000422736"/>
    </source>
</evidence>
<dbReference type="InterPro" id="IPR038765">
    <property type="entry name" value="Papain-like_cys_pep_sf"/>
</dbReference>
<evidence type="ECO:0000256" key="1">
    <source>
        <dbReference type="ARBA" id="ARBA00005234"/>
    </source>
</evidence>
<name>A0ABX6EYD6_KLUMA</name>
<evidence type="ECO:0000256" key="6">
    <source>
        <dbReference type="SAM" id="MobiDB-lite"/>
    </source>
</evidence>
<feature type="region of interest" description="Disordered" evidence="6">
    <location>
        <begin position="1"/>
        <end position="44"/>
    </location>
</feature>
<keyword evidence="2" id="KW-0597">Phosphoprotein</keyword>
<dbReference type="EMBL" id="CP015057">
    <property type="protein sequence ID" value="QGN16102.1"/>
    <property type="molecule type" value="Genomic_DNA"/>
</dbReference>
<feature type="compositionally biased region" description="Polar residues" evidence="6">
    <location>
        <begin position="785"/>
        <end position="804"/>
    </location>
</feature>
<reference evidence="8 9" key="2">
    <citation type="submission" date="2019-11" db="EMBL/GenBank/DDBJ databases">
        <authorList>
            <person name="Lu H."/>
        </authorList>
    </citation>
    <scope>NUCLEOTIDE SEQUENCE [LARGE SCALE GENOMIC DNA]</scope>
    <source>
        <strain evidence="8 9">FIM1</strain>
    </source>
</reference>
<reference evidence="8 9" key="1">
    <citation type="submission" date="2016-03" db="EMBL/GenBank/DDBJ databases">
        <title>How can Kluyveromyces marxianus grow so fast - potential evolutionary course in Saccharomyces Complex revealed by comparative genomics.</title>
        <authorList>
            <person name="Mo W."/>
            <person name="Lu W."/>
            <person name="Yang X."/>
            <person name="Qi J."/>
            <person name="Lv H."/>
        </authorList>
    </citation>
    <scope>NUCLEOTIDE SEQUENCE [LARGE SCALE GENOMIC DNA]</scope>
    <source>
        <strain evidence="8 9">FIM1</strain>
    </source>
</reference>
<feature type="region of interest" description="Disordered" evidence="6">
    <location>
        <begin position="825"/>
        <end position="945"/>
    </location>
</feature>
<organism evidence="8 9">
    <name type="scientific">Kluyveromyces marxianus</name>
    <name type="common">Yeast</name>
    <name type="synonym">Candida kefyr</name>
    <dbReference type="NCBI Taxonomy" id="4911"/>
    <lineage>
        <taxon>Eukaryota</taxon>
        <taxon>Fungi</taxon>
        <taxon>Dikarya</taxon>
        <taxon>Ascomycota</taxon>
        <taxon>Saccharomycotina</taxon>
        <taxon>Saccharomycetes</taxon>
        <taxon>Saccharomycetales</taxon>
        <taxon>Saccharomycetaceae</taxon>
        <taxon>Kluyveromyces</taxon>
    </lineage>
</organism>
<feature type="region of interest" description="Disordered" evidence="6">
    <location>
        <begin position="965"/>
        <end position="1048"/>
    </location>
</feature>
<keyword evidence="5" id="KW-0378">Hydrolase</keyword>
<feature type="compositionally biased region" description="Basic and acidic residues" evidence="6">
    <location>
        <begin position="882"/>
        <end position="894"/>
    </location>
</feature>
<accession>A0ABX6EYD6</accession>
<evidence type="ECO:0000256" key="3">
    <source>
        <dbReference type="ARBA" id="ARBA00022670"/>
    </source>
</evidence>
<dbReference type="PROSITE" id="PS50600">
    <property type="entry name" value="ULP_PROTEASE"/>
    <property type="match status" value="1"/>
</dbReference>
<evidence type="ECO:0000313" key="8">
    <source>
        <dbReference type="EMBL" id="QGN16102.1"/>
    </source>
</evidence>
<dbReference type="Gene3D" id="3.40.395.10">
    <property type="entry name" value="Adenoviral Proteinase, Chain A"/>
    <property type="match status" value="1"/>
</dbReference>
<feature type="compositionally biased region" description="Polar residues" evidence="6">
    <location>
        <begin position="285"/>
        <end position="294"/>
    </location>
</feature>
<dbReference type="Pfam" id="PF02902">
    <property type="entry name" value="Peptidase_C48"/>
    <property type="match status" value="1"/>
</dbReference>
<dbReference type="SUPFAM" id="SSF54001">
    <property type="entry name" value="Cysteine proteinases"/>
    <property type="match status" value="1"/>
</dbReference>
<feature type="compositionally biased region" description="Basic and acidic residues" evidence="6">
    <location>
        <begin position="1"/>
        <end position="16"/>
    </location>
</feature>
<dbReference type="PANTHER" id="PTHR46896:SF3">
    <property type="entry name" value="FI06413P-RELATED"/>
    <property type="match status" value="1"/>
</dbReference>
<evidence type="ECO:0000256" key="2">
    <source>
        <dbReference type="ARBA" id="ARBA00022553"/>
    </source>
</evidence>
<dbReference type="GO" id="GO:0006508">
    <property type="term" value="P:proteolysis"/>
    <property type="evidence" value="ECO:0007669"/>
    <property type="project" value="UniProtKB-KW"/>
</dbReference>
<feature type="domain" description="Ubiquitin-like protease family profile" evidence="7">
    <location>
        <begin position="400"/>
        <end position="618"/>
    </location>
</feature>
<feature type="compositionally biased region" description="Basic and acidic residues" evidence="6">
    <location>
        <begin position="965"/>
        <end position="980"/>
    </location>
</feature>
<feature type="region of interest" description="Disordered" evidence="6">
    <location>
        <begin position="276"/>
        <end position="331"/>
    </location>
</feature>
<dbReference type="Proteomes" id="UP000422736">
    <property type="component" value="Chromosome 4"/>
</dbReference>
<feature type="compositionally biased region" description="Low complexity" evidence="6">
    <location>
        <begin position="981"/>
        <end position="990"/>
    </location>
</feature>
<comment type="similarity">
    <text evidence="1">Belongs to the peptidase C48 family.</text>
</comment>
<feature type="compositionally biased region" description="Polar residues" evidence="6">
    <location>
        <begin position="17"/>
        <end position="33"/>
    </location>
</feature>
<dbReference type="GO" id="GO:0008233">
    <property type="term" value="F:peptidase activity"/>
    <property type="evidence" value="ECO:0007669"/>
    <property type="project" value="UniProtKB-KW"/>
</dbReference>
<evidence type="ECO:0000256" key="4">
    <source>
        <dbReference type="ARBA" id="ARBA00022786"/>
    </source>
</evidence>
<evidence type="ECO:0000259" key="7">
    <source>
        <dbReference type="PROSITE" id="PS50600"/>
    </source>
</evidence>
<keyword evidence="3 8" id="KW-0645">Protease</keyword>
<dbReference type="InterPro" id="IPR051947">
    <property type="entry name" value="Sentrin-specific_protease"/>
</dbReference>
<keyword evidence="9" id="KW-1185">Reference proteome</keyword>
<gene>
    <name evidence="8" type="primary">ulp2</name>
    <name evidence="8" type="ORF">FIM1_2803</name>
</gene>
<feature type="region of interest" description="Disordered" evidence="6">
    <location>
        <begin position="785"/>
        <end position="808"/>
    </location>
</feature>
<evidence type="ECO:0000256" key="5">
    <source>
        <dbReference type="ARBA" id="ARBA00022801"/>
    </source>
</evidence>
<protein>
    <submittedName>
        <fullName evidence="8">Ubiquitin-like-specific protease 2</fullName>
    </submittedName>
</protein>
<dbReference type="PANTHER" id="PTHR46896">
    <property type="entry name" value="SENTRIN-SPECIFIC PROTEASE"/>
    <property type="match status" value="1"/>
</dbReference>
<dbReference type="InterPro" id="IPR003653">
    <property type="entry name" value="Peptidase_C48_C"/>
</dbReference>